<proteinExistence type="predicted"/>
<gene>
    <name evidence="1" type="ORF">LTR78_003964</name>
</gene>
<reference evidence="1" key="1">
    <citation type="submission" date="2023-07" db="EMBL/GenBank/DDBJ databases">
        <title>Black Yeasts Isolated from many extreme environments.</title>
        <authorList>
            <person name="Coleine C."/>
            <person name="Stajich J.E."/>
            <person name="Selbmann L."/>
        </authorList>
    </citation>
    <scope>NUCLEOTIDE SEQUENCE</scope>
    <source>
        <strain evidence="1">CCFEE 5485</strain>
    </source>
</reference>
<dbReference type="EMBL" id="JAUTXT010000011">
    <property type="protein sequence ID" value="KAK3676214.1"/>
    <property type="molecule type" value="Genomic_DNA"/>
</dbReference>
<dbReference type="AlphaFoldDB" id="A0AAE1C339"/>
<dbReference type="Proteomes" id="UP001274830">
    <property type="component" value="Unassembled WGS sequence"/>
</dbReference>
<keyword evidence="2" id="KW-1185">Reference proteome</keyword>
<sequence>MSQYSFNLMTPQRSSYDTVASYILTPPDSENGDYDAYGLAREVKELHNSLDQEERKSIIHIKDAYDVSGEGMLFNLDMTSTFKNVFDAFKAASSKGCRPASGMGFKADARKLKDTDTPATIPNLKHAQTLSIKVYSNEPGLKCVVCKDNGYPSTNCRYLDGNITQLHNVQEPRGRLIRLLFRDPTQAITQNIVTSTYQLRHAMGDYARRVEVDLCTLYFSDCGRRYC</sequence>
<organism evidence="1 2">
    <name type="scientific">Recurvomyces mirabilis</name>
    <dbReference type="NCBI Taxonomy" id="574656"/>
    <lineage>
        <taxon>Eukaryota</taxon>
        <taxon>Fungi</taxon>
        <taxon>Dikarya</taxon>
        <taxon>Ascomycota</taxon>
        <taxon>Pezizomycotina</taxon>
        <taxon>Dothideomycetes</taxon>
        <taxon>Dothideomycetidae</taxon>
        <taxon>Mycosphaerellales</taxon>
        <taxon>Teratosphaeriaceae</taxon>
        <taxon>Recurvomyces</taxon>
    </lineage>
</organism>
<accession>A0AAE1C339</accession>
<evidence type="ECO:0000313" key="1">
    <source>
        <dbReference type="EMBL" id="KAK3676214.1"/>
    </source>
</evidence>
<comment type="caution">
    <text evidence="1">The sequence shown here is derived from an EMBL/GenBank/DDBJ whole genome shotgun (WGS) entry which is preliminary data.</text>
</comment>
<evidence type="ECO:0000313" key="2">
    <source>
        <dbReference type="Proteomes" id="UP001274830"/>
    </source>
</evidence>
<protein>
    <submittedName>
        <fullName evidence="1">Uncharacterized protein</fullName>
    </submittedName>
</protein>
<name>A0AAE1C339_9PEZI</name>